<protein>
    <recommendedName>
        <fullName evidence="7">Peptidase A1 domain-containing protein</fullName>
    </recommendedName>
</protein>
<feature type="transmembrane region" description="Helical" evidence="5">
    <location>
        <begin position="367"/>
        <end position="385"/>
    </location>
</feature>
<dbReference type="CDD" id="cd05471">
    <property type="entry name" value="pepsin_like"/>
    <property type="match status" value="1"/>
</dbReference>
<keyword evidence="5" id="KW-1133">Transmembrane helix</keyword>
<dbReference type="PROSITE" id="PS51767">
    <property type="entry name" value="PEPTIDASE_A1"/>
    <property type="match status" value="1"/>
</dbReference>
<dbReference type="Gene3D" id="2.40.70.10">
    <property type="entry name" value="Acid Proteases"/>
    <property type="match status" value="2"/>
</dbReference>
<dbReference type="GO" id="GO:0004190">
    <property type="term" value="F:aspartic-type endopeptidase activity"/>
    <property type="evidence" value="ECO:0007669"/>
    <property type="project" value="UniProtKB-KW"/>
</dbReference>
<dbReference type="SUPFAM" id="SSF50630">
    <property type="entry name" value="Acid proteases"/>
    <property type="match status" value="1"/>
</dbReference>
<keyword evidence="9" id="KW-1185">Reference proteome</keyword>
<dbReference type="Pfam" id="PF00026">
    <property type="entry name" value="Asp"/>
    <property type="match status" value="1"/>
</dbReference>
<dbReference type="InterPro" id="IPR033121">
    <property type="entry name" value="PEPTIDASE_A1"/>
</dbReference>
<keyword evidence="2" id="KW-0645">Protease</keyword>
<evidence type="ECO:0000256" key="4">
    <source>
        <dbReference type="ARBA" id="ARBA00022801"/>
    </source>
</evidence>
<reference evidence="8 9" key="1">
    <citation type="submission" date="2016-11" db="EMBL/GenBank/DDBJ databases">
        <title>The macronuclear genome of Stentor coeruleus: a giant cell with tiny introns.</title>
        <authorList>
            <person name="Slabodnick M."/>
            <person name="Ruby J.G."/>
            <person name="Reiff S.B."/>
            <person name="Swart E.C."/>
            <person name="Gosai S."/>
            <person name="Prabakaran S."/>
            <person name="Witkowska E."/>
            <person name="Larue G.E."/>
            <person name="Fisher S."/>
            <person name="Freeman R.M."/>
            <person name="Gunawardena J."/>
            <person name="Chu W."/>
            <person name="Stover N.A."/>
            <person name="Gregory B.D."/>
            <person name="Nowacki M."/>
            <person name="Derisi J."/>
            <person name="Roy S.W."/>
            <person name="Marshall W.F."/>
            <person name="Sood P."/>
        </authorList>
    </citation>
    <scope>NUCLEOTIDE SEQUENCE [LARGE SCALE GENOMIC DNA]</scope>
    <source>
        <strain evidence="8">WM001</strain>
    </source>
</reference>
<feature type="domain" description="Peptidase A1" evidence="7">
    <location>
        <begin position="61"/>
        <end position="356"/>
    </location>
</feature>
<sequence>MYKILIIGSLFLFASATSELSLSLNFDTTNSSLVLPVNATEHEILQSKVDFVSKKLDSAYYYVQLLVGSKSEAVNFKLDFTSFHLWMLQNSYNTSSSKTFKAEINESEINYYGGRYIKGLKAKDEFKYLNNSLKKNNFIIASSYRTFDLGSANGIMGFGISSKDNISDSGFKLVKKKRFFELGDLYGTLKSKLYIEDNNDYKSSEKLLKIKDISLDRDIWEFPVQRVLVDNVRLHHPVYSGYVDIGVSRILLPGNMLEQIMHHVLDGNSDNAVIGTQYFKECADADYLSSFPDVYFRIEDKLLVVKPEHYIYYEDGLCYFLFKKSPNDFIVLGQPFMRQYALYFTSITNKPKIEIYLRHDLNDGTSMTVVAGLGLAIIAFAAGAYRKRASDEETKRYALLG</sequence>
<evidence type="ECO:0000259" key="7">
    <source>
        <dbReference type="PROSITE" id="PS51767"/>
    </source>
</evidence>
<dbReference type="Proteomes" id="UP000187209">
    <property type="component" value="Unassembled WGS sequence"/>
</dbReference>
<keyword evidence="5" id="KW-0812">Transmembrane</keyword>
<feature type="chain" id="PRO_5013136676" description="Peptidase A1 domain-containing protein" evidence="6">
    <location>
        <begin position="17"/>
        <end position="401"/>
    </location>
</feature>
<keyword evidence="3" id="KW-0064">Aspartyl protease</keyword>
<feature type="signal peptide" evidence="6">
    <location>
        <begin position="1"/>
        <end position="16"/>
    </location>
</feature>
<gene>
    <name evidence="8" type="ORF">SteCoe_24946</name>
</gene>
<comment type="caution">
    <text evidence="8">The sequence shown here is derived from an EMBL/GenBank/DDBJ whole genome shotgun (WGS) entry which is preliminary data.</text>
</comment>
<proteinExistence type="inferred from homology"/>
<dbReference type="InterPro" id="IPR001461">
    <property type="entry name" value="Aspartic_peptidase_A1"/>
</dbReference>
<keyword evidence="4" id="KW-0378">Hydrolase</keyword>
<evidence type="ECO:0000256" key="6">
    <source>
        <dbReference type="SAM" id="SignalP"/>
    </source>
</evidence>
<keyword evidence="5" id="KW-0472">Membrane</keyword>
<evidence type="ECO:0000313" key="8">
    <source>
        <dbReference type="EMBL" id="OMJ75842.1"/>
    </source>
</evidence>
<comment type="similarity">
    <text evidence="1">Belongs to the peptidase A1 family.</text>
</comment>
<dbReference type="EMBL" id="MPUH01000666">
    <property type="protein sequence ID" value="OMJ75842.1"/>
    <property type="molecule type" value="Genomic_DNA"/>
</dbReference>
<evidence type="ECO:0000256" key="1">
    <source>
        <dbReference type="ARBA" id="ARBA00007447"/>
    </source>
</evidence>
<evidence type="ECO:0000256" key="2">
    <source>
        <dbReference type="ARBA" id="ARBA00022670"/>
    </source>
</evidence>
<name>A0A1R2BGF0_9CILI</name>
<organism evidence="8 9">
    <name type="scientific">Stentor coeruleus</name>
    <dbReference type="NCBI Taxonomy" id="5963"/>
    <lineage>
        <taxon>Eukaryota</taxon>
        <taxon>Sar</taxon>
        <taxon>Alveolata</taxon>
        <taxon>Ciliophora</taxon>
        <taxon>Postciliodesmatophora</taxon>
        <taxon>Heterotrichea</taxon>
        <taxon>Heterotrichida</taxon>
        <taxon>Stentoridae</taxon>
        <taxon>Stentor</taxon>
    </lineage>
</organism>
<evidence type="ECO:0000313" key="9">
    <source>
        <dbReference type="Proteomes" id="UP000187209"/>
    </source>
</evidence>
<dbReference type="GO" id="GO:0006508">
    <property type="term" value="P:proteolysis"/>
    <property type="evidence" value="ECO:0007669"/>
    <property type="project" value="UniProtKB-KW"/>
</dbReference>
<dbReference type="PANTHER" id="PTHR47966">
    <property type="entry name" value="BETA-SITE APP-CLEAVING ENZYME, ISOFORM A-RELATED"/>
    <property type="match status" value="1"/>
</dbReference>
<keyword evidence="6" id="KW-0732">Signal</keyword>
<evidence type="ECO:0000256" key="5">
    <source>
        <dbReference type="SAM" id="Phobius"/>
    </source>
</evidence>
<dbReference type="AlphaFoldDB" id="A0A1R2BGF0"/>
<evidence type="ECO:0000256" key="3">
    <source>
        <dbReference type="ARBA" id="ARBA00022750"/>
    </source>
</evidence>
<accession>A0A1R2BGF0</accession>
<dbReference type="InterPro" id="IPR034164">
    <property type="entry name" value="Pepsin-like_dom"/>
</dbReference>
<dbReference type="PANTHER" id="PTHR47966:SF51">
    <property type="entry name" value="BETA-SITE APP-CLEAVING ENZYME, ISOFORM A-RELATED"/>
    <property type="match status" value="1"/>
</dbReference>
<dbReference type="InterPro" id="IPR021109">
    <property type="entry name" value="Peptidase_aspartic_dom_sf"/>
</dbReference>